<dbReference type="GO" id="GO:0003677">
    <property type="term" value="F:DNA binding"/>
    <property type="evidence" value="ECO:0007669"/>
    <property type="project" value="UniProtKB-KW"/>
</dbReference>
<accession>A0ABV5NHL4</accession>
<evidence type="ECO:0000313" key="2">
    <source>
        <dbReference type="EMBL" id="MFB9469747.1"/>
    </source>
</evidence>
<proteinExistence type="predicted"/>
<dbReference type="InterPro" id="IPR016032">
    <property type="entry name" value="Sig_transdc_resp-reg_C-effctor"/>
</dbReference>
<dbReference type="Gene3D" id="1.10.10.10">
    <property type="entry name" value="Winged helix-like DNA-binding domain superfamily/Winged helix DNA-binding domain"/>
    <property type="match status" value="1"/>
</dbReference>
<dbReference type="SUPFAM" id="SSF46894">
    <property type="entry name" value="C-terminal effector domain of the bipartite response regulators"/>
    <property type="match status" value="1"/>
</dbReference>
<evidence type="ECO:0000259" key="1">
    <source>
        <dbReference type="SMART" id="SM00421"/>
    </source>
</evidence>
<organism evidence="2 3">
    <name type="scientific">Nonomuraea salmonea</name>
    <dbReference type="NCBI Taxonomy" id="46181"/>
    <lineage>
        <taxon>Bacteria</taxon>
        <taxon>Bacillati</taxon>
        <taxon>Actinomycetota</taxon>
        <taxon>Actinomycetes</taxon>
        <taxon>Streptosporangiales</taxon>
        <taxon>Streptosporangiaceae</taxon>
        <taxon>Nonomuraea</taxon>
    </lineage>
</organism>
<protein>
    <submittedName>
        <fullName evidence="2">DNA-binding response regulator</fullName>
    </submittedName>
</protein>
<sequence>MAQNRGVSNGLTRVSEAVAVVYGEEELFRRTAHLFAAVTDLACAANDLATWAYDHSPEMPPMPDGYPGDLRVRKLYRPGLLLDSVSARELARRRDSLGAEIRISKEELNETIILDRRVVILAGDLRAGRRGYSVISQPEIVQGVMSLFETAWRSATDLAVYDAQVAEIRQLAPAVLDLLGQGVKDETAARRLGLGVRTYRRRVAELMDALGAESRFQAGVRARELGLV</sequence>
<name>A0ABV5NHL4_9ACTN</name>
<keyword evidence="2" id="KW-0238">DNA-binding</keyword>
<evidence type="ECO:0000313" key="3">
    <source>
        <dbReference type="Proteomes" id="UP001589568"/>
    </source>
</evidence>
<dbReference type="Proteomes" id="UP001589568">
    <property type="component" value="Unassembled WGS sequence"/>
</dbReference>
<gene>
    <name evidence="2" type="ORF">ACFFR3_09535</name>
</gene>
<reference evidence="2 3" key="1">
    <citation type="submission" date="2024-09" db="EMBL/GenBank/DDBJ databases">
        <authorList>
            <person name="Sun Q."/>
            <person name="Mori K."/>
        </authorList>
    </citation>
    <scope>NUCLEOTIDE SEQUENCE [LARGE SCALE GENOMIC DNA]</scope>
    <source>
        <strain evidence="2 3">JCM 3324</strain>
    </source>
</reference>
<dbReference type="RefSeq" id="WP_364379181.1">
    <property type="nucleotide sequence ID" value="NZ_JBHMCF010000008.1"/>
</dbReference>
<comment type="caution">
    <text evidence="2">The sequence shown here is derived from an EMBL/GenBank/DDBJ whole genome shotgun (WGS) entry which is preliminary data.</text>
</comment>
<dbReference type="InterPro" id="IPR000792">
    <property type="entry name" value="Tscrpt_reg_LuxR_C"/>
</dbReference>
<feature type="domain" description="HTH luxR-type" evidence="1">
    <location>
        <begin position="168"/>
        <end position="222"/>
    </location>
</feature>
<dbReference type="InterPro" id="IPR036388">
    <property type="entry name" value="WH-like_DNA-bd_sf"/>
</dbReference>
<dbReference type="SMART" id="SM00421">
    <property type="entry name" value="HTH_LUXR"/>
    <property type="match status" value="1"/>
</dbReference>
<dbReference type="EMBL" id="JBHMCF010000008">
    <property type="protein sequence ID" value="MFB9469747.1"/>
    <property type="molecule type" value="Genomic_DNA"/>
</dbReference>
<keyword evidence="3" id="KW-1185">Reference proteome</keyword>